<gene>
    <name evidence="1" type="ORF">RJ639_026364</name>
</gene>
<dbReference type="AlphaFoldDB" id="A0AA88S6B7"/>
<accession>A0AA88S6B7</accession>
<evidence type="ECO:0000313" key="1">
    <source>
        <dbReference type="EMBL" id="KAK2996470.1"/>
    </source>
</evidence>
<dbReference type="Proteomes" id="UP001188597">
    <property type="component" value="Unassembled WGS sequence"/>
</dbReference>
<name>A0AA88S6B7_9ASTE</name>
<organism evidence="1 2">
    <name type="scientific">Escallonia herrerae</name>
    <dbReference type="NCBI Taxonomy" id="1293975"/>
    <lineage>
        <taxon>Eukaryota</taxon>
        <taxon>Viridiplantae</taxon>
        <taxon>Streptophyta</taxon>
        <taxon>Embryophyta</taxon>
        <taxon>Tracheophyta</taxon>
        <taxon>Spermatophyta</taxon>
        <taxon>Magnoliopsida</taxon>
        <taxon>eudicotyledons</taxon>
        <taxon>Gunneridae</taxon>
        <taxon>Pentapetalae</taxon>
        <taxon>asterids</taxon>
        <taxon>campanulids</taxon>
        <taxon>Escalloniales</taxon>
        <taxon>Escalloniaceae</taxon>
        <taxon>Escallonia</taxon>
    </lineage>
</organism>
<sequence>PEPADELAAAPLHAVPPVRLLLLLPAPLAADLEHLPSSTSTFTSSFFSPGRSTLITCGSGVSFQLTRGLATAAVSLPQLGALVTAPKPSNGSKMSREKGSKMLLRLPPKKLGIRAMFSFALDNKKRFSDR</sequence>
<evidence type="ECO:0000313" key="2">
    <source>
        <dbReference type="Proteomes" id="UP001188597"/>
    </source>
</evidence>
<feature type="non-terminal residue" evidence="1">
    <location>
        <position position="1"/>
    </location>
</feature>
<reference evidence="1" key="1">
    <citation type="submission" date="2022-12" db="EMBL/GenBank/DDBJ databases">
        <title>Draft genome assemblies for two species of Escallonia (Escalloniales).</title>
        <authorList>
            <person name="Chanderbali A."/>
            <person name="Dervinis C."/>
            <person name="Anghel I."/>
            <person name="Soltis D."/>
            <person name="Soltis P."/>
            <person name="Zapata F."/>
        </authorList>
    </citation>
    <scope>NUCLEOTIDE SEQUENCE</scope>
    <source>
        <strain evidence="1">UCBG64.0493</strain>
        <tissue evidence="1">Leaf</tissue>
    </source>
</reference>
<keyword evidence="2" id="KW-1185">Reference proteome</keyword>
<comment type="caution">
    <text evidence="1">The sequence shown here is derived from an EMBL/GenBank/DDBJ whole genome shotgun (WGS) entry which is preliminary data.</text>
</comment>
<dbReference type="EMBL" id="JAVXUP010005050">
    <property type="protein sequence ID" value="KAK2996470.1"/>
    <property type="molecule type" value="Genomic_DNA"/>
</dbReference>
<protein>
    <submittedName>
        <fullName evidence="1">Uncharacterized protein</fullName>
    </submittedName>
</protein>
<proteinExistence type="predicted"/>